<keyword evidence="6" id="KW-0963">Cytoplasm</keyword>
<dbReference type="eggNOG" id="KOG1018">
    <property type="taxonomic scope" value="Eukaryota"/>
</dbReference>
<keyword evidence="19" id="KW-1185">Reference proteome</keyword>
<dbReference type="InterPro" id="IPR016193">
    <property type="entry name" value="Cytidine_deaminase-like"/>
</dbReference>
<comment type="caution">
    <text evidence="18">The sequence shown here is derived from an EMBL/GenBank/DDBJ whole genome shotgun (WGS) entry which is preliminary data.</text>
</comment>
<evidence type="ECO:0000256" key="12">
    <source>
        <dbReference type="ARBA" id="ARBA00056232"/>
    </source>
</evidence>
<evidence type="ECO:0000256" key="14">
    <source>
        <dbReference type="ARBA" id="ARBA00066550"/>
    </source>
</evidence>
<dbReference type="PANTHER" id="PTHR11079:SF190">
    <property type="entry name" value="CYTOSINE DEAMINASE"/>
    <property type="match status" value="1"/>
</dbReference>
<evidence type="ECO:0000259" key="17">
    <source>
        <dbReference type="PROSITE" id="PS51747"/>
    </source>
</evidence>
<proteinExistence type="inferred from homology"/>
<evidence type="ECO:0000256" key="5">
    <source>
        <dbReference type="ARBA" id="ARBA00011738"/>
    </source>
</evidence>
<dbReference type="GO" id="GO:0005737">
    <property type="term" value="C:cytoplasm"/>
    <property type="evidence" value="ECO:0007669"/>
    <property type="project" value="UniProtKB-SubCell"/>
</dbReference>
<dbReference type="Pfam" id="PF00383">
    <property type="entry name" value="dCMP_cyt_deam_1"/>
    <property type="match status" value="1"/>
</dbReference>
<evidence type="ECO:0000313" key="18">
    <source>
        <dbReference type="EMBL" id="CCG85060.1"/>
    </source>
</evidence>
<dbReference type="VEuPathDB" id="FungiDB:TAPDE_005646"/>
<dbReference type="OrthoDB" id="408702at2759"/>
<evidence type="ECO:0000256" key="13">
    <source>
        <dbReference type="ARBA" id="ARBA00060700"/>
    </source>
</evidence>
<dbReference type="STRING" id="1097556.R4XP86"/>
<keyword evidence="7" id="KW-0479">Metal-binding</keyword>
<evidence type="ECO:0000256" key="16">
    <source>
        <dbReference type="ARBA" id="ARBA00084039"/>
    </source>
</evidence>
<evidence type="ECO:0000256" key="7">
    <source>
        <dbReference type="ARBA" id="ARBA00022723"/>
    </source>
</evidence>
<dbReference type="GO" id="GO:0019858">
    <property type="term" value="P:cytosine metabolic process"/>
    <property type="evidence" value="ECO:0007669"/>
    <property type="project" value="TreeGrafter"/>
</dbReference>
<keyword evidence="8" id="KW-0378">Hydrolase</keyword>
<comment type="subcellular location">
    <subcellularLocation>
        <location evidence="3">Cytoplasm</location>
    </subcellularLocation>
    <subcellularLocation>
        <location evidence="2">Nucleus</location>
    </subcellularLocation>
</comment>
<evidence type="ECO:0000256" key="9">
    <source>
        <dbReference type="ARBA" id="ARBA00022833"/>
    </source>
</evidence>
<comment type="subunit">
    <text evidence="5">Homodimer.</text>
</comment>
<name>R4XP86_TAPDE</name>
<evidence type="ECO:0000256" key="2">
    <source>
        <dbReference type="ARBA" id="ARBA00004123"/>
    </source>
</evidence>
<organism evidence="18 19">
    <name type="scientific">Taphrina deformans (strain PYCC 5710 / ATCC 11124 / CBS 356.35 / IMI 108563 / JCM 9778 / NBRC 8474)</name>
    <name type="common">Peach leaf curl fungus</name>
    <name type="synonym">Lalaria deformans</name>
    <dbReference type="NCBI Taxonomy" id="1097556"/>
    <lineage>
        <taxon>Eukaryota</taxon>
        <taxon>Fungi</taxon>
        <taxon>Dikarya</taxon>
        <taxon>Ascomycota</taxon>
        <taxon>Taphrinomycotina</taxon>
        <taxon>Taphrinomycetes</taxon>
        <taxon>Taphrinales</taxon>
        <taxon>Taphrinaceae</taxon>
        <taxon>Taphrina</taxon>
    </lineage>
</organism>
<evidence type="ECO:0000256" key="8">
    <source>
        <dbReference type="ARBA" id="ARBA00022801"/>
    </source>
</evidence>
<dbReference type="GO" id="GO:0005634">
    <property type="term" value="C:nucleus"/>
    <property type="evidence" value="ECO:0007669"/>
    <property type="project" value="UniProtKB-SubCell"/>
</dbReference>
<protein>
    <recommendedName>
        <fullName evidence="15">Cytosine deaminase</fullName>
        <ecNumber evidence="14">3.5.4.1</ecNumber>
    </recommendedName>
    <alternativeName>
        <fullName evidence="16">Cytosine aminohydrolase</fullName>
    </alternativeName>
</protein>
<accession>R4XP86</accession>
<keyword evidence="10" id="KW-0539">Nucleus</keyword>
<dbReference type="SUPFAM" id="SSF53927">
    <property type="entry name" value="Cytidine deaminase-like"/>
    <property type="match status" value="1"/>
</dbReference>
<dbReference type="GO" id="GO:0008835">
    <property type="term" value="F:diaminohydroxyphosphoribosylaminopyrimidine deaminase activity"/>
    <property type="evidence" value="ECO:0007669"/>
    <property type="project" value="TreeGrafter"/>
</dbReference>
<dbReference type="PROSITE" id="PS51747">
    <property type="entry name" value="CYT_DCMP_DEAMINASES_2"/>
    <property type="match status" value="1"/>
</dbReference>
<sequence length="159" mass="17624">MSTSMMDDLDFMNIAYQEAKAGYEEGGIPIGAVLVAADGQILGRGRNMRIQKQSATLHAEISALENAGRLDAKSYSGSTMYTTLSPCQMCTGACLLYKVSRVVLGENENFLGGEEHLKQTGVEVHNMRHEPSRELMQRYIRENAEDWYQDIGESIPSAR</sequence>
<evidence type="ECO:0000256" key="3">
    <source>
        <dbReference type="ARBA" id="ARBA00004496"/>
    </source>
</evidence>
<dbReference type="PANTHER" id="PTHR11079">
    <property type="entry name" value="CYTOSINE DEAMINASE FAMILY MEMBER"/>
    <property type="match status" value="1"/>
</dbReference>
<dbReference type="AlphaFoldDB" id="R4XP86"/>
<keyword evidence="9" id="KW-0862">Zinc</keyword>
<dbReference type="EMBL" id="CAHR02000418">
    <property type="protein sequence ID" value="CCG85060.1"/>
    <property type="molecule type" value="Genomic_DNA"/>
</dbReference>
<comment type="pathway">
    <text evidence="13">Pyrimidine metabolism; UMP biosynthesis via salvage pathway; uracil from cytosine: step 1/1.</text>
</comment>
<evidence type="ECO:0000256" key="4">
    <source>
        <dbReference type="ARBA" id="ARBA00006576"/>
    </source>
</evidence>
<dbReference type="FunFam" id="3.40.140.10:FF:000016">
    <property type="entry name" value="Cytosine deaminase"/>
    <property type="match status" value="1"/>
</dbReference>
<evidence type="ECO:0000256" key="6">
    <source>
        <dbReference type="ARBA" id="ARBA00022490"/>
    </source>
</evidence>
<comment type="cofactor">
    <cofactor evidence="1">
        <name>Zn(2+)</name>
        <dbReference type="ChEBI" id="CHEBI:29105"/>
    </cofactor>
</comment>
<evidence type="ECO:0000256" key="11">
    <source>
        <dbReference type="ARBA" id="ARBA00050113"/>
    </source>
</evidence>
<dbReference type="GO" id="GO:0046087">
    <property type="term" value="P:cytidine metabolic process"/>
    <property type="evidence" value="ECO:0007669"/>
    <property type="project" value="TreeGrafter"/>
</dbReference>
<evidence type="ECO:0000313" key="19">
    <source>
        <dbReference type="Proteomes" id="UP000013776"/>
    </source>
</evidence>
<dbReference type="GO" id="GO:0008655">
    <property type="term" value="P:pyrimidine-containing compound salvage"/>
    <property type="evidence" value="ECO:0007669"/>
    <property type="project" value="TreeGrafter"/>
</dbReference>
<dbReference type="Proteomes" id="UP000013776">
    <property type="component" value="Unassembled WGS sequence"/>
</dbReference>
<reference evidence="18 19" key="1">
    <citation type="journal article" date="2013" name="MBio">
        <title>Genome sequencing of the plant pathogen Taphrina deformans, the causal agent of peach leaf curl.</title>
        <authorList>
            <person name="Cisse O.H."/>
            <person name="Almeida J.M.G.C.F."/>
            <person name="Fonseca A."/>
            <person name="Kumar A.A."/>
            <person name="Salojaervi J."/>
            <person name="Overmyer K."/>
            <person name="Hauser P.M."/>
            <person name="Pagni M."/>
        </authorList>
    </citation>
    <scope>NUCLEOTIDE SEQUENCE [LARGE SCALE GENOMIC DNA]</scope>
    <source>
        <strain evidence="19">PYCC 5710 / ATCC 11124 / CBS 356.35 / IMI 108563 / JCM 9778 / NBRC 8474</strain>
    </source>
</reference>
<evidence type="ECO:0000256" key="10">
    <source>
        <dbReference type="ARBA" id="ARBA00023242"/>
    </source>
</evidence>
<dbReference type="EC" id="3.5.4.1" evidence="14"/>
<evidence type="ECO:0000256" key="15">
    <source>
        <dbReference type="ARBA" id="ARBA00074321"/>
    </source>
</evidence>
<dbReference type="GO" id="GO:0004131">
    <property type="term" value="F:cytosine deaminase activity"/>
    <property type="evidence" value="ECO:0007669"/>
    <property type="project" value="UniProtKB-EC"/>
</dbReference>
<comment type="catalytic activity">
    <reaction evidence="11">
        <text>cytosine + H2O + H(+) = uracil + NH4(+)</text>
        <dbReference type="Rhea" id="RHEA:20605"/>
        <dbReference type="ChEBI" id="CHEBI:15377"/>
        <dbReference type="ChEBI" id="CHEBI:15378"/>
        <dbReference type="ChEBI" id="CHEBI:16040"/>
        <dbReference type="ChEBI" id="CHEBI:17568"/>
        <dbReference type="ChEBI" id="CHEBI:28938"/>
        <dbReference type="EC" id="3.5.4.1"/>
    </reaction>
</comment>
<comment type="similarity">
    <text evidence="4">Belongs to the cytidine and deoxycytidylate deaminase family.</text>
</comment>
<feature type="domain" description="CMP/dCMP-type deaminase" evidence="17">
    <location>
        <begin position="6"/>
        <end position="125"/>
    </location>
</feature>
<gene>
    <name evidence="18" type="ORF">TAPDE_005646</name>
</gene>
<dbReference type="GO" id="GO:0046872">
    <property type="term" value="F:metal ion binding"/>
    <property type="evidence" value="ECO:0007669"/>
    <property type="project" value="UniProtKB-KW"/>
</dbReference>
<dbReference type="Gene3D" id="3.40.140.10">
    <property type="entry name" value="Cytidine Deaminase, domain 2"/>
    <property type="match status" value="1"/>
</dbReference>
<dbReference type="InterPro" id="IPR002125">
    <property type="entry name" value="CMP_dCMP_dom"/>
</dbReference>
<evidence type="ECO:0000256" key="1">
    <source>
        <dbReference type="ARBA" id="ARBA00001947"/>
    </source>
</evidence>
<dbReference type="CDD" id="cd01285">
    <property type="entry name" value="nucleoside_deaminase"/>
    <property type="match status" value="1"/>
</dbReference>
<comment type="function">
    <text evidence="12">Catalyzes the hydrolytic deamination of cytosine to uracil or 5-methylcytosine to thymine. Is involved in the pyrimidine salvage pathway, which allows the cell to utilize cytosine for pyrimidine nucleotide synthesis.</text>
</comment>